<dbReference type="Proteomes" id="UP001210231">
    <property type="component" value="Unassembled WGS sequence"/>
</dbReference>
<evidence type="ECO:0000313" key="1">
    <source>
        <dbReference type="EMBL" id="MDA3616546.1"/>
    </source>
</evidence>
<name>A0ABT4UNY5_9BACT</name>
<dbReference type="RefSeq" id="WP_407032876.1">
    <property type="nucleotide sequence ID" value="NZ_JAQGEF010000033.1"/>
</dbReference>
<keyword evidence="2" id="KW-1185">Reference proteome</keyword>
<accession>A0ABT4UNY5</accession>
<gene>
    <name evidence="1" type="ORF">O3P16_17170</name>
</gene>
<protein>
    <submittedName>
        <fullName evidence="1">Uncharacterized protein</fullName>
    </submittedName>
</protein>
<proteinExistence type="predicted"/>
<organism evidence="1 2">
    <name type="scientific">Polluticaenibacter yanchengensis</name>
    <dbReference type="NCBI Taxonomy" id="3014562"/>
    <lineage>
        <taxon>Bacteria</taxon>
        <taxon>Pseudomonadati</taxon>
        <taxon>Bacteroidota</taxon>
        <taxon>Chitinophagia</taxon>
        <taxon>Chitinophagales</taxon>
        <taxon>Chitinophagaceae</taxon>
        <taxon>Polluticaenibacter</taxon>
    </lineage>
</organism>
<dbReference type="EMBL" id="JAQGEF010000033">
    <property type="protein sequence ID" value="MDA3616546.1"/>
    <property type="molecule type" value="Genomic_DNA"/>
</dbReference>
<reference evidence="1 2" key="1">
    <citation type="submission" date="2022-12" db="EMBL/GenBank/DDBJ databases">
        <title>Chitinophagaceae gen. sp. nov., a new member of the family Chitinophagaceae, isolated from soil in a chemical factory.</title>
        <authorList>
            <person name="Ke Z."/>
        </authorList>
    </citation>
    <scope>NUCLEOTIDE SEQUENCE [LARGE SCALE GENOMIC DNA]</scope>
    <source>
        <strain evidence="1 2">LY-5</strain>
    </source>
</reference>
<sequence length="363" mass="43028">MKISKINLEQIVANKPSQKKITYPVNPALGQYLKLYGRMVNLPLEYNDLVHFVYSRPTKDANGEYNQWDTVSYDLYQWEYIRKSLVIIYAQLKTEGNLTFINQLEVERVEYCGFGNSNPFRIRIKNKFNDNYDHFYVKKADASRIYGLELEHILSPNRLTYLYDKNTLIEEHIPGLPGDVFINQYLDKAEINHVRLAKEFVKFNERCYTRLLGDMRSYNYVVVMTPDVENFQYRIRAIDFDQQSYEGRKMLYAPQYFKENVPMIENVMKMLNTESIMQYQAEERTSIAFRIAASRYRIKSLMDIMAEDEISKPEKTEQLKNELYQTYGLAPYKKSVTMGQILKVHMKFKLQSNLIYVPKMKGK</sequence>
<comment type="caution">
    <text evidence="1">The sequence shown here is derived from an EMBL/GenBank/DDBJ whole genome shotgun (WGS) entry which is preliminary data.</text>
</comment>
<evidence type="ECO:0000313" key="2">
    <source>
        <dbReference type="Proteomes" id="UP001210231"/>
    </source>
</evidence>